<dbReference type="STRING" id="626523.GCWU000342_02135"/>
<organism evidence="2 3">
    <name type="scientific">Shuttleworthella satelles DSM 14600</name>
    <dbReference type="NCBI Taxonomy" id="626523"/>
    <lineage>
        <taxon>Bacteria</taxon>
        <taxon>Bacillati</taxon>
        <taxon>Bacillota</taxon>
        <taxon>Clostridia</taxon>
        <taxon>Lachnospirales</taxon>
        <taxon>Lachnospiraceae</taxon>
        <taxon>Shuttleworthella</taxon>
    </lineage>
</organism>
<name>C4GDG2_9FIRM</name>
<keyword evidence="1" id="KW-0732">Signal</keyword>
<sequence>MRAKKLVSMLLALSLSVGMLAGCGTSGNDKKSSQGDKPYTGVTLKVWGGNIEINSTTRAIMDKATEKLGMQFEIEIAPSGSDGDNVLKTKLASGDLPDIFNYNSGSKFLSLNPTQYFADMTDQKMTARFDDNFKKCVSVNDKIYGAPFSTTQAGAIVYWKPDYESLGLKVPNTWDEFLKNCETLKKAGKTPCYLSNGDTWTTQVLFLGDNHNVITSDPNFAQEFEAGKAKFATTKAALESFRKYEDLTSYYNADGSAAKYQDGIEDMSVGKATHWIILTQAIGEMIAKHPDCADKLGVFPIPGTDASKTGLTVWEPQAWYVSKDSQQKEAAMAFLNFWYEDENVNEYVKAMGANGPSCLKGYKLPDTVCPAIRVDMQKYFDQGKTTPALEYQTPIKGNSCEQITSALSLGQLNGKDAAQRYDDDCKLSANQLGFNWK</sequence>
<evidence type="ECO:0000313" key="2">
    <source>
        <dbReference type="EMBL" id="EEP27441.1"/>
    </source>
</evidence>
<dbReference type="PROSITE" id="PS51257">
    <property type="entry name" value="PROKAR_LIPOPROTEIN"/>
    <property type="match status" value="1"/>
</dbReference>
<dbReference type="AlphaFoldDB" id="C4GDG2"/>
<dbReference type="Proteomes" id="UP000003494">
    <property type="component" value="Unassembled WGS sequence"/>
</dbReference>
<dbReference type="Gene3D" id="3.40.190.10">
    <property type="entry name" value="Periplasmic binding protein-like II"/>
    <property type="match status" value="2"/>
</dbReference>
<proteinExistence type="predicted"/>
<dbReference type="InterPro" id="IPR006059">
    <property type="entry name" value="SBP"/>
</dbReference>
<evidence type="ECO:0000256" key="1">
    <source>
        <dbReference type="SAM" id="SignalP"/>
    </source>
</evidence>
<dbReference type="RefSeq" id="WP_006907112.1">
    <property type="nucleotide sequence ID" value="NZ_GG665867.1"/>
</dbReference>
<feature type="chain" id="PRO_5039504342" evidence="1">
    <location>
        <begin position="22"/>
        <end position="437"/>
    </location>
</feature>
<gene>
    <name evidence="2" type="ORF">GCWU000342_02135</name>
</gene>
<dbReference type="InterPro" id="IPR050490">
    <property type="entry name" value="Bact_solute-bd_prot1"/>
</dbReference>
<evidence type="ECO:0000313" key="3">
    <source>
        <dbReference type="Proteomes" id="UP000003494"/>
    </source>
</evidence>
<dbReference type="SUPFAM" id="SSF53850">
    <property type="entry name" value="Periplasmic binding protein-like II"/>
    <property type="match status" value="1"/>
</dbReference>
<dbReference type="EMBL" id="ACIP02000007">
    <property type="protein sequence ID" value="EEP27441.1"/>
    <property type="molecule type" value="Genomic_DNA"/>
</dbReference>
<dbReference type="PANTHER" id="PTHR43649:SF12">
    <property type="entry name" value="DIACETYLCHITOBIOSE BINDING PROTEIN DASA"/>
    <property type="match status" value="1"/>
</dbReference>
<comment type="caution">
    <text evidence="2">The sequence shown here is derived from an EMBL/GenBank/DDBJ whole genome shotgun (WGS) entry which is preliminary data.</text>
</comment>
<keyword evidence="3" id="KW-1185">Reference proteome</keyword>
<dbReference type="eggNOG" id="COG1653">
    <property type="taxonomic scope" value="Bacteria"/>
</dbReference>
<dbReference type="Pfam" id="PF01547">
    <property type="entry name" value="SBP_bac_1"/>
    <property type="match status" value="1"/>
</dbReference>
<feature type="signal peptide" evidence="1">
    <location>
        <begin position="1"/>
        <end position="21"/>
    </location>
</feature>
<dbReference type="HOGENOM" id="CLU_031285_12_3_9"/>
<dbReference type="PANTHER" id="PTHR43649">
    <property type="entry name" value="ARABINOSE-BINDING PROTEIN-RELATED"/>
    <property type="match status" value="1"/>
</dbReference>
<accession>C4GDG2</accession>
<reference evidence="2" key="1">
    <citation type="submission" date="2009-04" db="EMBL/GenBank/DDBJ databases">
        <authorList>
            <person name="Weinstock G."/>
            <person name="Sodergren E."/>
            <person name="Clifton S."/>
            <person name="Fulton L."/>
            <person name="Fulton B."/>
            <person name="Courtney L."/>
            <person name="Fronick C."/>
            <person name="Harrison M."/>
            <person name="Strong C."/>
            <person name="Farmer C."/>
            <person name="Delahaunty K."/>
            <person name="Markovic C."/>
            <person name="Hall O."/>
            <person name="Minx P."/>
            <person name="Tomlinson C."/>
            <person name="Mitreva M."/>
            <person name="Nelson J."/>
            <person name="Hou S."/>
            <person name="Wollam A."/>
            <person name="Pepin K.H."/>
            <person name="Johnson M."/>
            <person name="Bhonagiri V."/>
            <person name="Nash W.E."/>
            <person name="Warren W."/>
            <person name="Chinwalla A."/>
            <person name="Mardis E.R."/>
            <person name="Wilson R.K."/>
        </authorList>
    </citation>
    <scope>NUCLEOTIDE SEQUENCE [LARGE SCALE GENOMIC DNA]</scope>
    <source>
        <strain evidence="2">DSM 14600</strain>
    </source>
</reference>
<protein>
    <submittedName>
        <fullName evidence="2">ABC transporter, solute-binding protein</fullName>
    </submittedName>
</protein>